<dbReference type="GO" id="GO:0005737">
    <property type="term" value="C:cytoplasm"/>
    <property type="evidence" value="ECO:0007669"/>
    <property type="project" value="UniProtKB-ARBA"/>
</dbReference>
<feature type="compositionally biased region" description="Low complexity" evidence="4">
    <location>
        <begin position="142"/>
        <end position="160"/>
    </location>
</feature>
<evidence type="ECO:0000313" key="6">
    <source>
        <dbReference type="Proteomes" id="UP000183077"/>
    </source>
</evidence>
<dbReference type="Gene3D" id="3.30.1320.10">
    <property type="match status" value="1"/>
</dbReference>
<dbReference type="HAMAP" id="MF_00385">
    <property type="entry name" value="Ribosomal_bS16"/>
    <property type="match status" value="1"/>
</dbReference>
<comment type="similarity">
    <text evidence="3">Belongs to the bacterial ribosomal protein bS16 family.</text>
</comment>
<sequence>MSVKIRLQRHGKKGKPFYWVVAADARAKRDGKFLEKIGTYNPNTNPATVELDVDSAVKWLFNGAQPTDTARTLLSYKGAMLKHHLQGGVNKGALTQEQADAKFAAWLEEKATKINAKKEGLSSNKAADKAARLAAEKEVNAKRAAAAQAKAAAATAAPVEEAAEVVEESNEETQA</sequence>
<reference evidence="5 6" key="1">
    <citation type="submission" date="2016-10" db="EMBL/GenBank/DDBJ databases">
        <authorList>
            <person name="de Groot N.N."/>
        </authorList>
    </citation>
    <scope>NUCLEOTIDE SEQUENCE [LARGE SCALE GENOMIC DNA]</scope>
    <source>
        <strain evidence="5 6">DSM 23048</strain>
    </source>
</reference>
<evidence type="ECO:0000256" key="2">
    <source>
        <dbReference type="ARBA" id="ARBA00023274"/>
    </source>
</evidence>
<dbReference type="PANTHER" id="PTHR12919">
    <property type="entry name" value="30S RIBOSOMAL PROTEIN S16"/>
    <property type="match status" value="1"/>
</dbReference>
<dbReference type="GeneID" id="82255722"/>
<feature type="compositionally biased region" description="Acidic residues" evidence="4">
    <location>
        <begin position="161"/>
        <end position="175"/>
    </location>
</feature>
<evidence type="ECO:0000256" key="1">
    <source>
        <dbReference type="ARBA" id="ARBA00022980"/>
    </source>
</evidence>
<dbReference type="GO" id="GO:0003735">
    <property type="term" value="F:structural constituent of ribosome"/>
    <property type="evidence" value="ECO:0007669"/>
    <property type="project" value="InterPro"/>
</dbReference>
<gene>
    <name evidence="3" type="primary">rpsP</name>
    <name evidence="5" type="ORF">SAMN04488018_10230</name>
</gene>
<evidence type="ECO:0000256" key="3">
    <source>
        <dbReference type="HAMAP-Rule" id="MF_00385"/>
    </source>
</evidence>
<dbReference type="EMBL" id="FNYS01000002">
    <property type="protein sequence ID" value="SEI57531.1"/>
    <property type="molecule type" value="Genomic_DNA"/>
</dbReference>
<dbReference type="NCBIfam" id="NF011094">
    <property type="entry name" value="PRK14521.1"/>
    <property type="match status" value="1"/>
</dbReference>
<dbReference type="SUPFAM" id="SSF54565">
    <property type="entry name" value="Ribosomal protein S16"/>
    <property type="match status" value="1"/>
</dbReference>
<dbReference type="PANTHER" id="PTHR12919:SF20">
    <property type="entry name" value="SMALL RIBOSOMAL SUBUNIT PROTEIN BS16M"/>
    <property type="match status" value="1"/>
</dbReference>
<protein>
    <recommendedName>
        <fullName evidence="3">Small ribosomal subunit protein bS16</fullName>
    </recommendedName>
</protein>
<dbReference type="RefSeq" id="WP_074744443.1">
    <property type="nucleotide sequence ID" value="NZ_FNYS01000002.1"/>
</dbReference>
<evidence type="ECO:0000256" key="4">
    <source>
        <dbReference type="SAM" id="MobiDB-lite"/>
    </source>
</evidence>
<keyword evidence="1 3" id="KW-0689">Ribosomal protein</keyword>
<name>A0A1H6RP54_9FLAO</name>
<feature type="region of interest" description="Disordered" evidence="4">
    <location>
        <begin position="119"/>
        <end position="175"/>
    </location>
</feature>
<dbReference type="NCBIfam" id="TIGR00002">
    <property type="entry name" value="S16"/>
    <property type="match status" value="1"/>
</dbReference>
<organism evidence="5 6">
    <name type="scientific">Myroides marinus</name>
    <dbReference type="NCBI Taxonomy" id="703342"/>
    <lineage>
        <taxon>Bacteria</taxon>
        <taxon>Pseudomonadati</taxon>
        <taxon>Bacteroidota</taxon>
        <taxon>Flavobacteriia</taxon>
        <taxon>Flavobacteriales</taxon>
        <taxon>Flavobacteriaceae</taxon>
        <taxon>Myroides</taxon>
    </lineage>
</organism>
<dbReference type="InterPro" id="IPR023803">
    <property type="entry name" value="Ribosomal_bS16_dom_sf"/>
</dbReference>
<dbReference type="Pfam" id="PF00886">
    <property type="entry name" value="Ribosomal_S16"/>
    <property type="match status" value="1"/>
</dbReference>
<dbReference type="AlphaFoldDB" id="A0A1H6RP54"/>
<dbReference type="GO" id="GO:0006412">
    <property type="term" value="P:translation"/>
    <property type="evidence" value="ECO:0007669"/>
    <property type="project" value="UniProtKB-UniRule"/>
</dbReference>
<keyword evidence="2 3" id="KW-0687">Ribonucleoprotein</keyword>
<dbReference type="GO" id="GO:0015935">
    <property type="term" value="C:small ribosomal subunit"/>
    <property type="evidence" value="ECO:0007669"/>
    <property type="project" value="TreeGrafter"/>
</dbReference>
<accession>A0A1H6RP54</accession>
<dbReference type="Proteomes" id="UP000183077">
    <property type="component" value="Unassembled WGS sequence"/>
</dbReference>
<dbReference type="InterPro" id="IPR000307">
    <property type="entry name" value="Ribosomal_bS16"/>
</dbReference>
<proteinExistence type="inferred from homology"/>
<evidence type="ECO:0000313" key="5">
    <source>
        <dbReference type="EMBL" id="SEI57531.1"/>
    </source>
</evidence>
<feature type="compositionally biased region" description="Basic and acidic residues" evidence="4">
    <location>
        <begin position="119"/>
        <end position="141"/>
    </location>
</feature>